<dbReference type="EMBL" id="RKMH01000003">
    <property type="protein sequence ID" value="RPA65419.1"/>
    <property type="molecule type" value="Genomic_DNA"/>
</dbReference>
<dbReference type="Proteomes" id="UP000267536">
    <property type="component" value="Unassembled WGS sequence"/>
</dbReference>
<reference evidence="1 2" key="1">
    <citation type="submission" date="2018-11" db="EMBL/GenBank/DDBJ databases">
        <title>Draft genome sequence of Gordonia sp. RS15-1S isolated from rice stems.</title>
        <authorList>
            <person name="Muangham S."/>
        </authorList>
    </citation>
    <scope>NUCLEOTIDE SEQUENCE [LARGE SCALE GENOMIC DNA]</scope>
    <source>
        <strain evidence="1 2">RS15-1S</strain>
    </source>
</reference>
<evidence type="ECO:0000313" key="2">
    <source>
        <dbReference type="Proteomes" id="UP000267536"/>
    </source>
</evidence>
<proteinExistence type="predicted"/>
<name>A0A3N4GR29_9ACTN</name>
<dbReference type="AlphaFoldDB" id="A0A3N4GR29"/>
<evidence type="ECO:0000313" key="1">
    <source>
        <dbReference type="EMBL" id="RPA65419.1"/>
    </source>
</evidence>
<accession>A0A3N4GR29</accession>
<dbReference type="OrthoDB" id="4227770at2"/>
<organism evidence="1 2">
    <name type="scientific">Gordonia oryzae</name>
    <dbReference type="NCBI Taxonomy" id="2487349"/>
    <lineage>
        <taxon>Bacteria</taxon>
        <taxon>Bacillati</taxon>
        <taxon>Actinomycetota</taxon>
        <taxon>Actinomycetes</taxon>
        <taxon>Mycobacteriales</taxon>
        <taxon>Gordoniaceae</taxon>
        <taxon>Gordonia</taxon>
    </lineage>
</organism>
<protein>
    <submittedName>
        <fullName evidence="1">Uncharacterized protein</fullName>
    </submittedName>
</protein>
<keyword evidence="2" id="KW-1185">Reference proteome</keyword>
<sequence>MTWQGWGNDVAFGTGIGCSTTGPGSRYTLVASDIGTCNGVRAYRKLNFGSNTSPTDICR</sequence>
<comment type="caution">
    <text evidence="1">The sequence shown here is derived from an EMBL/GenBank/DDBJ whole genome shotgun (WGS) entry which is preliminary data.</text>
</comment>
<gene>
    <name evidence="1" type="ORF">EF294_05955</name>
</gene>